<protein>
    <submittedName>
        <fullName evidence="1">DUF1749-domain-containing protein</fullName>
    </submittedName>
</protein>
<gene>
    <name evidence="1" type="ORF">BCR36DRAFT_342615</name>
</gene>
<proteinExistence type="predicted"/>
<dbReference type="InterPro" id="IPR013744">
    <property type="entry name" value="SidJ"/>
</dbReference>
<dbReference type="Gene3D" id="3.40.50.1820">
    <property type="entry name" value="alpha/beta hydrolase"/>
    <property type="match status" value="1"/>
</dbReference>
<dbReference type="PANTHER" id="PTHR31591">
    <property type="entry name" value="UPF0613 PROTEIN PB24D3.06C"/>
    <property type="match status" value="1"/>
</dbReference>
<dbReference type="InterPro" id="IPR029058">
    <property type="entry name" value="AB_hydrolase_fold"/>
</dbReference>
<evidence type="ECO:0000313" key="2">
    <source>
        <dbReference type="Proteomes" id="UP000193719"/>
    </source>
</evidence>
<keyword evidence="2" id="KW-1185">Reference proteome</keyword>
<comment type="caution">
    <text evidence="1">The sequence shown here is derived from an EMBL/GenBank/DDBJ whole genome shotgun (WGS) entry which is preliminary data.</text>
</comment>
<reference evidence="1 2" key="2">
    <citation type="submission" date="2016-08" db="EMBL/GenBank/DDBJ databases">
        <title>Pervasive Adenine N6-methylation of Active Genes in Fungi.</title>
        <authorList>
            <consortium name="DOE Joint Genome Institute"/>
            <person name="Mondo S.J."/>
            <person name="Dannebaum R.O."/>
            <person name="Kuo R.C."/>
            <person name="Labutti K."/>
            <person name="Haridas S."/>
            <person name="Kuo A."/>
            <person name="Salamov A."/>
            <person name="Ahrendt S.R."/>
            <person name="Lipzen A."/>
            <person name="Sullivan W."/>
            <person name="Andreopoulos W.B."/>
            <person name="Clum A."/>
            <person name="Lindquist E."/>
            <person name="Daum C."/>
            <person name="Ramamoorthy G.K."/>
            <person name="Gryganskyi A."/>
            <person name="Culley D."/>
            <person name="Magnuson J.K."/>
            <person name="James T.Y."/>
            <person name="O'Malley M.A."/>
            <person name="Stajich J.E."/>
            <person name="Spatafora J.W."/>
            <person name="Visel A."/>
            <person name="Grigoriev I.V."/>
        </authorList>
    </citation>
    <scope>NUCLEOTIDE SEQUENCE [LARGE SCALE GENOMIC DNA]</scope>
    <source>
        <strain evidence="2">finn</strain>
    </source>
</reference>
<dbReference type="Proteomes" id="UP000193719">
    <property type="component" value="Unassembled WGS sequence"/>
</dbReference>
<evidence type="ECO:0000313" key="1">
    <source>
        <dbReference type="EMBL" id="ORX60175.1"/>
    </source>
</evidence>
<dbReference type="SUPFAM" id="SSF53474">
    <property type="entry name" value="alpha/beta-Hydrolases"/>
    <property type="match status" value="1"/>
</dbReference>
<name>A0A1Y1VML6_9FUNG</name>
<dbReference type="AlphaFoldDB" id="A0A1Y1VML6"/>
<reference evidence="1 2" key="1">
    <citation type="submission" date="2016-08" db="EMBL/GenBank/DDBJ databases">
        <title>Genomes of anaerobic fungi encode conserved fungal cellulosomes for biomass hydrolysis.</title>
        <authorList>
            <consortium name="DOE Joint Genome Institute"/>
            <person name="Haitjema C.H."/>
            <person name="Gilmore S.P."/>
            <person name="Henske J.K."/>
            <person name="Solomon K.V."/>
            <person name="De Groot R."/>
            <person name="Kuo A."/>
            <person name="Mondo S.J."/>
            <person name="Salamov A.A."/>
            <person name="Labutti K."/>
            <person name="Zhao Z."/>
            <person name="Chiniquy J."/>
            <person name="Barry K."/>
            <person name="Brewer H.M."/>
            <person name="Purvine S.O."/>
            <person name="Wright A.T."/>
            <person name="Boxma B."/>
            <person name="Van Alen T."/>
            <person name="Hackstein J.H."/>
            <person name="Baker S.E."/>
            <person name="Grigoriev I.V."/>
            <person name="O'Malley M.A."/>
        </authorList>
    </citation>
    <scope>NUCLEOTIDE SEQUENCE [LARGE SCALE GENOMIC DNA]</scope>
    <source>
        <strain evidence="2">finn</strain>
    </source>
</reference>
<dbReference type="PANTHER" id="PTHR31591:SF1">
    <property type="entry name" value="UPF0613 PROTEIN PB24D3.06C"/>
    <property type="match status" value="1"/>
</dbReference>
<sequence length="340" mass="38857">MFGELVLYNKNKRLSLFESNPSLPNKFVFIGGLTDGLMALPYLELLSKTLSQYNYSLIQPVLSSSYLGYGKVNLKNDVEELDDLFFYLIKRMNFNSEESKSSKIILMGHSTGAQDAMYYIKYGKYKNILSGIILQGAVSDREYAIYSKGKDILYKEIEIAKELVKQGKGHYYMPAEVDEAPITAYRFLSLNDIDGIDDMFSTDLSDEKLGKVFLKLDFEAGIHTKYADFPIVLISSEGDEYVPDNIDIIRHTKRMQELAVLKCWSKDGYNKRDVDFQLNDSSSYSIDILSKQKKNNVFINEESAIEVAAIIPNARHAIEEELEQQQLMEIILLLLKKIDK</sequence>
<dbReference type="EMBL" id="MCFH01000002">
    <property type="protein sequence ID" value="ORX60175.1"/>
    <property type="molecule type" value="Genomic_DNA"/>
</dbReference>
<dbReference type="OrthoDB" id="10034502at2759"/>
<organism evidence="1 2">
    <name type="scientific">Piromyces finnis</name>
    <dbReference type="NCBI Taxonomy" id="1754191"/>
    <lineage>
        <taxon>Eukaryota</taxon>
        <taxon>Fungi</taxon>
        <taxon>Fungi incertae sedis</taxon>
        <taxon>Chytridiomycota</taxon>
        <taxon>Chytridiomycota incertae sedis</taxon>
        <taxon>Neocallimastigomycetes</taxon>
        <taxon>Neocallimastigales</taxon>
        <taxon>Neocallimastigaceae</taxon>
        <taxon>Piromyces</taxon>
    </lineage>
</organism>
<dbReference type="Pfam" id="PF08538">
    <property type="entry name" value="DUF1749"/>
    <property type="match status" value="1"/>
</dbReference>
<accession>A0A1Y1VML6</accession>